<keyword evidence="2" id="KW-1185">Reference proteome</keyword>
<protein>
    <submittedName>
        <fullName evidence="1">Uncharacterized protein</fullName>
    </submittedName>
</protein>
<proteinExistence type="predicted"/>
<organism evidence="1 2">
    <name type="scientific">Auriscalpium vulgare</name>
    <dbReference type="NCBI Taxonomy" id="40419"/>
    <lineage>
        <taxon>Eukaryota</taxon>
        <taxon>Fungi</taxon>
        <taxon>Dikarya</taxon>
        <taxon>Basidiomycota</taxon>
        <taxon>Agaricomycotina</taxon>
        <taxon>Agaricomycetes</taxon>
        <taxon>Russulales</taxon>
        <taxon>Auriscalpiaceae</taxon>
        <taxon>Auriscalpium</taxon>
    </lineage>
</organism>
<evidence type="ECO:0000313" key="1">
    <source>
        <dbReference type="EMBL" id="KAI0040884.1"/>
    </source>
</evidence>
<dbReference type="EMBL" id="MU276160">
    <property type="protein sequence ID" value="KAI0040884.1"/>
    <property type="molecule type" value="Genomic_DNA"/>
</dbReference>
<reference evidence="1" key="1">
    <citation type="submission" date="2021-02" db="EMBL/GenBank/DDBJ databases">
        <authorList>
            <consortium name="DOE Joint Genome Institute"/>
            <person name="Ahrendt S."/>
            <person name="Looney B.P."/>
            <person name="Miyauchi S."/>
            <person name="Morin E."/>
            <person name="Drula E."/>
            <person name="Courty P.E."/>
            <person name="Chicoki N."/>
            <person name="Fauchery L."/>
            <person name="Kohler A."/>
            <person name="Kuo A."/>
            <person name="Labutti K."/>
            <person name="Pangilinan J."/>
            <person name="Lipzen A."/>
            <person name="Riley R."/>
            <person name="Andreopoulos W."/>
            <person name="He G."/>
            <person name="Johnson J."/>
            <person name="Barry K.W."/>
            <person name="Grigoriev I.V."/>
            <person name="Nagy L."/>
            <person name="Hibbett D."/>
            <person name="Henrissat B."/>
            <person name="Matheny P.B."/>
            <person name="Labbe J."/>
            <person name="Martin F."/>
        </authorList>
    </citation>
    <scope>NUCLEOTIDE SEQUENCE</scope>
    <source>
        <strain evidence="1">FP105234-sp</strain>
    </source>
</reference>
<reference evidence="1" key="2">
    <citation type="journal article" date="2022" name="New Phytol.">
        <title>Evolutionary transition to the ectomycorrhizal habit in the genomes of a hyperdiverse lineage of mushroom-forming fungi.</title>
        <authorList>
            <person name="Looney B."/>
            <person name="Miyauchi S."/>
            <person name="Morin E."/>
            <person name="Drula E."/>
            <person name="Courty P.E."/>
            <person name="Kohler A."/>
            <person name="Kuo A."/>
            <person name="LaButti K."/>
            <person name="Pangilinan J."/>
            <person name="Lipzen A."/>
            <person name="Riley R."/>
            <person name="Andreopoulos W."/>
            <person name="He G."/>
            <person name="Johnson J."/>
            <person name="Nolan M."/>
            <person name="Tritt A."/>
            <person name="Barry K.W."/>
            <person name="Grigoriev I.V."/>
            <person name="Nagy L.G."/>
            <person name="Hibbett D."/>
            <person name="Henrissat B."/>
            <person name="Matheny P.B."/>
            <person name="Labbe J."/>
            <person name="Martin F.M."/>
        </authorList>
    </citation>
    <scope>NUCLEOTIDE SEQUENCE</scope>
    <source>
        <strain evidence="1">FP105234-sp</strain>
    </source>
</reference>
<dbReference type="Proteomes" id="UP000814033">
    <property type="component" value="Unassembled WGS sequence"/>
</dbReference>
<gene>
    <name evidence="1" type="ORF">FA95DRAFT_1683550</name>
</gene>
<sequence>MEKCACATGICFSQGTVVGPELRFRILDLRVQPRLVARLVHDRELRLLSSPHITPLPMDSFAVDEVPVFDDTEIKAEAARLGVDDASLQDWLRRMTSSVPLRNLPRQFEVQRIPHANRPPVLLYGYSLHLEELLDLANQRNLPNAISPGEPLTTASCTVSILRYLNGVTGAALHLGIPISERPGTRVVMLYSNYSMEREQYEEQDEREIIEILKGELGFKSDPVWYWDLANG</sequence>
<comment type="caution">
    <text evidence="1">The sequence shown here is derived from an EMBL/GenBank/DDBJ whole genome shotgun (WGS) entry which is preliminary data.</text>
</comment>
<name>A0ACB8R9N7_9AGAM</name>
<evidence type="ECO:0000313" key="2">
    <source>
        <dbReference type="Proteomes" id="UP000814033"/>
    </source>
</evidence>
<accession>A0ACB8R9N7</accession>